<evidence type="ECO:0000313" key="7">
    <source>
        <dbReference type="Proteomes" id="UP001205311"/>
    </source>
</evidence>
<reference evidence="6 7" key="1">
    <citation type="submission" date="2022-06" db="EMBL/GenBank/DDBJ databases">
        <title>Genomic Encyclopedia of Archaeal and Bacterial Type Strains, Phase II (KMG-II): from individual species to whole genera.</title>
        <authorList>
            <person name="Goeker M."/>
        </authorList>
    </citation>
    <scope>NUCLEOTIDE SEQUENCE [LARGE SCALE GENOMIC DNA]</scope>
    <source>
        <strain evidence="6 7">DSM 40477</strain>
    </source>
</reference>
<evidence type="ECO:0000256" key="3">
    <source>
        <dbReference type="ARBA" id="ARBA00023082"/>
    </source>
</evidence>
<keyword evidence="7" id="KW-1185">Reference proteome</keyword>
<comment type="caution">
    <text evidence="6">The sequence shown here is derived from an EMBL/GenBank/DDBJ whole genome shotgun (WGS) entry which is preliminary data.</text>
</comment>
<proteinExistence type="inferred from homology"/>
<evidence type="ECO:0000256" key="2">
    <source>
        <dbReference type="ARBA" id="ARBA00023015"/>
    </source>
</evidence>
<evidence type="ECO:0000313" key="6">
    <source>
        <dbReference type="EMBL" id="MCP2260810.1"/>
    </source>
</evidence>
<dbReference type="Pfam" id="PF04542">
    <property type="entry name" value="Sigma70_r2"/>
    <property type="match status" value="1"/>
</dbReference>
<gene>
    <name evidence="6" type="ORF">LX15_004530</name>
</gene>
<dbReference type="Gene3D" id="1.10.1740.10">
    <property type="match status" value="1"/>
</dbReference>
<dbReference type="InterPro" id="IPR013324">
    <property type="entry name" value="RNA_pol_sigma_r3/r4-like"/>
</dbReference>
<dbReference type="Proteomes" id="UP001205311">
    <property type="component" value="Unassembled WGS sequence"/>
</dbReference>
<dbReference type="Gene3D" id="1.10.10.10">
    <property type="entry name" value="Winged helix-like DNA-binding domain superfamily/Winged helix DNA-binding domain"/>
    <property type="match status" value="1"/>
</dbReference>
<dbReference type="InterPro" id="IPR014284">
    <property type="entry name" value="RNA_pol_sigma-70_dom"/>
</dbReference>
<dbReference type="InterPro" id="IPR007627">
    <property type="entry name" value="RNA_pol_sigma70_r2"/>
</dbReference>
<dbReference type="InterPro" id="IPR036388">
    <property type="entry name" value="WH-like_DNA-bd_sf"/>
</dbReference>
<sequence>MELRPLLVQMATHYCGSGYEAEDVVHDALVRAAEFPRLDRNRMRPFLVAVVRRLCVDRFRRRSVARQLGEHPRLLPCDVEDPAELVSDRAEARWLLRRCGPMSNRERRILLSLASGQGHREIARELGITTRASESAASRARCRARRRVRRVS</sequence>
<organism evidence="6 7">
    <name type="scientific">Streptoalloteichus tenebrarius (strain ATCC 17920 / DSM 40477 / JCM 4838 / CBS 697.72 / NBRC 16177 / NCIMB 11028 / NRRL B-12390 / A12253. 1 / ISP 5477)</name>
    <name type="common">Streptomyces tenebrarius</name>
    <dbReference type="NCBI Taxonomy" id="1933"/>
    <lineage>
        <taxon>Bacteria</taxon>
        <taxon>Bacillati</taxon>
        <taxon>Actinomycetota</taxon>
        <taxon>Actinomycetes</taxon>
        <taxon>Pseudonocardiales</taxon>
        <taxon>Pseudonocardiaceae</taxon>
        <taxon>Streptoalloteichus</taxon>
    </lineage>
</organism>
<name>A0ABT1HZM3_STRSD</name>
<dbReference type="InterPro" id="IPR039425">
    <property type="entry name" value="RNA_pol_sigma-70-like"/>
</dbReference>
<evidence type="ECO:0000256" key="4">
    <source>
        <dbReference type="ARBA" id="ARBA00023163"/>
    </source>
</evidence>
<dbReference type="PANTHER" id="PTHR43133">
    <property type="entry name" value="RNA POLYMERASE ECF-TYPE SIGMA FACTO"/>
    <property type="match status" value="1"/>
</dbReference>
<evidence type="ECO:0000256" key="1">
    <source>
        <dbReference type="ARBA" id="ARBA00010641"/>
    </source>
</evidence>
<protein>
    <submittedName>
        <fullName evidence="6">RNA polymerase sigma-70 factor, ECF subfamily</fullName>
    </submittedName>
</protein>
<dbReference type="PANTHER" id="PTHR43133:SF25">
    <property type="entry name" value="RNA POLYMERASE SIGMA FACTOR RFAY-RELATED"/>
    <property type="match status" value="1"/>
</dbReference>
<keyword evidence="4" id="KW-0804">Transcription</keyword>
<dbReference type="EMBL" id="JAMTCP010000032">
    <property type="protein sequence ID" value="MCP2260810.1"/>
    <property type="molecule type" value="Genomic_DNA"/>
</dbReference>
<dbReference type="SUPFAM" id="SSF88946">
    <property type="entry name" value="Sigma2 domain of RNA polymerase sigma factors"/>
    <property type="match status" value="1"/>
</dbReference>
<dbReference type="NCBIfam" id="TIGR02937">
    <property type="entry name" value="sigma70-ECF"/>
    <property type="match status" value="1"/>
</dbReference>
<dbReference type="SUPFAM" id="SSF88659">
    <property type="entry name" value="Sigma3 and sigma4 domains of RNA polymerase sigma factors"/>
    <property type="match status" value="1"/>
</dbReference>
<evidence type="ECO:0000259" key="5">
    <source>
        <dbReference type="Pfam" id="PF04542"/>
    </source>
</evidence>
<feature type="domain" description="RNA polymerase sigma-70 region 2" evidence="5">
    <location>
        <begin position="2"/>
        <end position="63"/>
    </location>
</feature>
<comment type="similarity">
    <text evidence="1">Belongs to the sigma-70 factor family. ECF subfamily.</text>
</comment>
<accession>A0ABT1HZM3</accession>
<dbReference type="InterPro" id="IPR013325">
    <property type="entry name" value="RNA_pol_sigma_r2"/>
</dbReference>
<keyword evidence="3" id="KW-0731">Sigma factor</keyword>
<keyword evidence="2" id="KW-0805">Transcription regulation</keyword>